<evidence type="ECO:0000256" key="8">
    <source>
        <dbReference type="ARBA" id="ARBA00023125"/>
    </source>
</evidence>
<organism evidence="12 13">
    <name type="scientific">Candidatus Thioglobus autotrophicus</name>
    <dbReference type="NCBI Taxonomy" id="1705394"/>
    <lineage>
        <taxon>Bacteria</taxon>
        <taxon>Pseudomonadati</taxon>
        <taxon>Pseudomonadota</taxon>
        <taxon>Gammaproteobacteria</taxon>
        <taxon>Candidatus Pseudothioglobaceae</taxon>
        <taxon>Candidatus Thioglobus</taxon>
    </lineage>
</organism>
<keyword evidence="13" id="KW-1185">Reference proteome</keyword>
<dbReference type="SUPFAM" id="SSF52540">
    <property type="entry name" value="P-loop containing nucleoside triphosphate hydrolases"/>
    <property type="match status" value="1"/>
</dbReference>
<dbReference type="Pfam" id="PF02463">
    <property type="entry name" value="SMC_N"/>
    <property type="match status" value="1"/>
</dbReference>
<sequence>MAIIRKLAITQFRNLNQQYLQPGNRLNLFIADNAQGKTNLIEAIYYLGHNRSFKTKSIKELIQLEQQKFQLDAQVDNYRIKLEKSKQKTTIDIDQLRLKNSSNLSKILPIQIITPDKGFVVNGTPKNKRSYLDWGVFHVEPSFLDDFKKYNKTLKNINTLLSQQKTQALDNWFLEISNLSVNINQLRYDYIQQLKNTNSNELVKELSSLFHSIDSFDYEFKSGWPKEVDAFDRDSIYQYLLKNKAYLLKSKHLNYGPHKASLKFFLNKKEECFLSRGEQKTLSIVFWLTQVSLLVKNNIHPIVLIDDISSELDTTKIKTILHYLNHLKIQTFMTDIGKDLSFIENENPILFTIKKGIIKPQ</sequence>
<gene>
    <name evidence="9" type="primary">recF</name>
    <name evidence="12" type="ORF">SP60_04025</name>
</gene>
<dbReference type="PANTHER" id="PTHR32182">
    <property type="entry name" value="DNA REPLICATION AND REPAIR PROTEIN RECF"/>
    <property type="match status" value="1"/>
</dbReference>
<feature type="domain" description="RecF/RecN/SMC N-terminal" evidence="11">
    <location>
        <begin position="4"/>
        <end position="338"/>
    </location>
</feature>
<keyword evidence="4 9" id="KW-0963">Cytoplasm</keyword>
<dbReference type="EMBL" id="CP010552">
    <property type="protein sequence ID" value="ALE52454.1"/>
    <property type="molecule type" value="Genomic_DNA"/>
</dbReference>
<evidence type="ECO:0000256" key="7">
    <source>
        <dbReference type="ARBA" id="ARBA00022840"/>
    </source>
</evidence>
<protein>
    <recommendedName>
        <fullName evidence="3 9">DNA replication and repair protein RecF</fullName>
    </recommendedName>
</protein>
<dbReference type="OrthoDB" id="9803889at2"/>
<keyword evidence="9 10" id="KW-0227">DNA damage</keyword>
<comment type="subcellular location">
    <subcellularLocation>
        <location evidence="1 9 10">Cytoplasm</location>
    </subcellularLocation>
</comment>
<keyword evidence="5 9" id="KW-0235">DNA replication</keyword>
<keyword evidence="9 10" id="KW-0742">SOS response</keyword>
<dbReference type="RefSeq" id="WP_053951404.1">
    <property type="nucleotide sequence ID" value="NZ_CP010552.1"/>
</dbReference>
<evidence type="ECO:0000256" key="10">
    <source>
        <dbReference type="RuleBase" id="RU000578"/>
    </source>
</evidence>
<dbReference type="PANTHER" id="PTHR32182:SF0">
    <property type="entry name" value="DNA REPLICATION AND REPAIR PROTEIN RECF"/>
    <property type="match status" value="1"/>
</dbReference>
<dbReference type="GO" id="GO:0006260">
    <property type="term" value="P:DNA replication"/>
    <property type="evidence" value="ECO:0007669"/>
    <property type="project" value="UniProtKB-UniRule"/>
</dbReference>
<evidence type="ECO:0000313" key="12">
    <source>
        <dbReference type="EMBL" id="ALE52454.1"/>
    </source>
</evidence>
<dbReference type="GO" id="GO:0006302">
    <property type="term" value="P:double-strand break repair"/>
    <property type="evidence" value="ECO:0007669"/>
    <property type="project" value="TreeGrafter"/>
</dbReference>
<accession>A0A0M4PMW9</accession>
<name>A0A0M4PMW9_9GAMM</name>
<evidence type="ECO:0000256" key="3">
    <source>
        <dbReference type="ARBA" id="ARBA00020170"/>
    </source>
</evidence>
<dbReference type="NCBIfam" id="TIGR00611">
    <property type="entry name" value="recf"/>
    <property type="match status" value="1"/>
</dbReference>
<dbReference type="GO" id="GO:0005737">
    <property type="term" value="C:cytoplasm"/>
    <property type="evidence" value="ECO:0007669"/>
    <property type="project" value="UniProtKB-SubCell"/>
</dbReference>
<dbReference type="Gene3D" id="3.40.50.300">
    <property type="entry name" value="P-loop containing nucleotide triphosphate hydrolases"/>
    <property type="match status" value="1"/>
</dbReference>
<evidence type="ECO:0000256" key="2">
    <source>
        <dbReference type="ARBA" id="ARBA00008016"/>
    </source>
</evidence>
<dbReference type="InterPro" id="IPR001238">
    <property type="entry name" value="DNA-binding_RecF"/>
</dbReference>
<keyword evidence="7 9" id="KW-0067">ATP-binding</keyword>
<dbReference type="GO" id="GO:0000731">
    <property type="term" value="P:DNA synthesis involved in DNA repair"/>
    <property type="evidence" value="ECO:0007669"/>
    <property type="project" value="TreeGrafter"/>
</dbReference>
<keyword evidence="8 9" id="KW-0238">DNA-binding</keyword>
<comment type="caution">
    <text evidence="9">Lacks conserved residue(s) required for the propagation of feature annotation.</text>
</comment>
<evidence type="ECO:0000256" key="5">
    <source>
        <dbReference type="ARBA" id="ARBA00022705"/>
    </source>
</evidence>
<dbReference type="InterPro" id="IPR042174">
    <property type="entry name" value="RecF_2"/>
</dbReference>
<comment type="similarity">
    <text evidence="2 9 10">Belongs to the RecF family.</text>
</comment>
<reference evidence="12 13" key="1">
    <citation type="journal article" date="2015" name="Genome Announc.">
        <title>Genome Sequence of 'Candidatus Thioglobus autotrophica' Strain EF1, a Chemoautotroph from the SUP05 Clade of Marine Gammaproteobacteria.</title>
        <authorList>
            <person name="Shah V."/>
            <person name="Morris R.M."/>
        </authorList>
    </citation>
    <scope>NUCLEOTIDE SEQUENCE [LARGE SCALE GENOMIC DNA]</scope>
    <source>
        <strain evidence="12 13">EF1</strain>
    </source>
</reference>
<dbReference type="GO" id="GO:0009432">
    <property type="term" value="P:SOS response"/>
    <property type="evidence" value="ECO:0007669"/>
    <property type="project" value="UniProtKB-UniRule"/>
</dbReference>
<evidence type="ECO:0000256" key="1">
    <source>
        <dbReference type="ARBA" id="ARBA00004496"/>
    </source>
</evidence>
<dbReference type="KEGG" id="tho:SP60_04025"/>
<dbReference type="GO" id="GO:0003697">
    <property type="term" value="F:single-stranded DNA binding"/>
    <property type="evidence" value="ECO:0007669"/>
    <property type="project" value="UniProtKB-UniRule"/>
</dbReference>
<dbReference type="PATRIC" id="fig|1705394.5.peg.806"/>
<evidence type="ECO:0000256" key="9">
    <source>
        <dbReference type="HAMAP-Rule" id="MF_00365"/>
    </source>
</evidence>
<dbReference type="InterPro" id="IPR018078">
    <property type="entry name" value="DNA-binding_RecF_CS"/>
</dbReference>
<dbReference type="Gene3D" id="1.20.1050.90">
    <property type="entry name" value="RecF/RecN/SMC, N-terminal domain"/>
    <property type="match status" value="1"/>
</dbReference>
<dbReference type="InterPro" id="IPR003395">
    <property type="entry name" value="RecF/RecN/SMC_N"/>
</dbReference>
<comment type="function">
    <text evidence="9 10">The RecF protein is involved in DNA metabolism; it is required for DNA replication and normal SOS inducibility. RecF binds preferentially to single-stranded, linear DNA. It also seems to bind ATP.</text>
</comment>
<dbReference type="InterPro" id="IPR027417">
    <property type="entry name" value="P-loop_NTPase"/>
</dbReference>
<dbReference type="HAMAP" id="MF_00365">
    <property type="entry name" value="RecF"/>
    <property type="match status" value="1"/>
</dbReference>
<dbReference type="Proteomes" id="UP000058020">
    <property type="component" value="Chromosome"/>
</dbReference>
<dbReference type="STRING" id="1705394.SP60_04025"/>
<dbReference type="PROSITE" id="PS00618">
    <property type="entry name" value="RECF_2"/>
    <property type="match status" value="1"/>
</dbReference>
<evidence type="ECO:0000313" key="13">
    <source>
        <dbReference type="Proteomes" id="UP000058020"/>
    </source>
</evidence>
<proteinExistence type="inferred from homology"/>
<evidence type="ECO:0000256" key="6">
    <source>
        <dbReference type="ARBA" id="ARBA00022741"/>
    </source>
</evidence>
<dbReference type="AlphaFoldDB" id="A0A0M4PMW9"/>
<keyword evidence="9 10" id="KW-0234">DNA repair</keyword>
<evidence type="ECO:0000259" key="11">
    <source>
        <dbReference type="Pfam" id="PF02463"/>
    </source>
</evidence>
<dbReference type="GO" id="GO:0005524">
    <property type="term" value="F:ATP binding"/>
    <property type="evidence" value="ECO:0007669"/>
    <property type="project" value="UniProtKB-UniRule"/>
</dbReference>
<evidence type="ECO:0000256" key="4">
    <source>
        <dbReference type="ARBA" id="ARBA00022490"/>
    </source>
</evidence>
<keyword evidence="6 9" id="KW-0547">Nucleotide-binding</keyword>